<dbReference type="PANTHER" id="PTHR12110:SF57">
    <property type="entry name" value="DIOXYGENASE, PUTATIVE-RELATED"/>
    <property type="match status" value="1"/>
</dbReference>
<name>A0A135V675_9PEZI</name>
<organism evidence="2 3">
    <name type="scientific">Colletotrichum salicis</name>
    <dbReference type="NCBI Taxonomy" id="1209931"/>
    <lineage>
        <taxon>Eukaryota</taxon>
        <taxon>Fungi</taxon>
        <taxon>Dikarya</taxon>
        <taxon>Ascomycota</taxon>
        <taxon>Pezizomycotina</taxon>
        <taxon>Sordariomycetes</taxon>
        <taxon>Hypocreomycetidae</taxon>
        <taxon>Glomerellales</taxon>
        <taxon>Glomerellaceae</taxon>
        <taxon>Colletotrichum</taxon>
        <taxon>Colletotrichum acutatum species complex</taxon>
    </lineage>
</organism>
<dbReference type="SUPFAM" id="SSF51658">
    <property type="entry name" value="Xylose isomerase-like"/>
    <property type="match status" value="1"/>
</dbReference>
<dbReference type="InterPro" id="IPR036237">
    <property type="entry name" value="Xyl_isomerase-like_sf"/>
</dbReference>
<feature type="domain" description="Xylose isomerase-like TIM barrel" evidence="1">
    <location>
        <begin position="24"/>
        <end position="200"/>
    </location>
</feature>
<dbReference type="EMBL" id="JFFI01000378">
    <property type="protein sequence ID" value="KXH68148.1"/>
    <property type="molecule type" value="Genomic_DNA"/>
</dbReference>
<accession>A0A135V675</accession>
<dbReference type="Gene3D" id="3.20.20.150">
    <property type="entry name" value="Divalent-metal-dependent TIM barrel enzymes"/>
    <property type="match status" value="1"/>
</dbReference>
<evidence type="ECO:0000313" key="2">
    <source>
        <dbReference type="EMBL" id="KXH68148.1"/>
    </source>
</evidence>
<dbReference type="OrthoDB" id="5360893at2759"/>
<dbReference type="AlphaFoldDB" id="A0A135V675"/>
<evidence type="ECO:0000313" key="3">
    <source>
        <dbReference type="Proteomes" id="UP000070121"/>
    </source>
</evidence>
<dbReference type="Pfam" id="PF01261">
    <property type="entry name" value="AP_endonuc_2"/>
    <property type="match status" value="1"/>
</dbReference>
<dbReference type="PANTHER" id="PTHR12110">
    <property type="entry name" value="HYDROXYPYRUVATE ISOMERASE"/>
    <property type="match status" value="1"/>
</dbReference>
<dbReference type="STRING" id="1209931.A0A135V675"/>
<reference evidence="2 3" key="1">
    <citation type="submission" date="2014-02" db="EMBL/GenBank/DDBJ databases">
        <title>The genome sequence of Colletotrichum salicis CBS 607.94.</title>
        <authorList>
            <person name="Baroncelli R."/>
            <person name="Thon M.R."/>
        </authorList>
    </citation>
    <scope>NUCLEOTIDE SEQUENCE [LARGE SCALE GENOMIC DNA]</scope>
    <source>
        <strain evidence="2 3">CBS 607.94</strain>
    </source>
</reference>
<dbReference type="InterPro" id="IPR050312">
    <property type="entry name" value="IolE/XylAMocC-like"/>
</dbReference>
<gene>
    <name evidence="2" type="ORF">CSAL01_09356</name>
</gene>
<dbReference type="Proteomes" id="UP000070121">
    <property type="component" value="Unassembled WGS sequence"/>
</dbReference>
<dbReference type="InterPro" id="IPR013022">
    <property type="entry name" value="Xyl_isomerase-like_TIM-brl"/>
</dbReference>
<evidence type="ECO:0000259" key="1">
    <source>
        <dbReference type="Pfam" id="PF01261"/>
    </source>
</evidence>
<sequence length="246" mass="27850">MTVFRPAVLSASLGRAWVHDFDKTAAKCGFEGIEIFYEDLEYVAKKLHDVDQPAPEHLLAAASHIHDVLEDLKITIIGLQPFLFYEGLLDRDRHARLIEKIKLWFKLAKTLGTNTIQVPANFLPADQLTGCMDVIVADLVELAGLGHKEDPPIRFAYESLCWSTHIDTWEKSWEVATRVDRPNFGLCLDTFNIAGRVWGDPASPSGKTPNADADLKARWKDWCKLSTWRRYFTSRLLTPSGWNGLL</sequence>
<proteinExistence type="predicted"/>
<keyword evidence="3" id="KW-1185">Reference proteome</keyword>
<protein>
    <recommendedName>
        <fullName evidence="1">Xylose isomerase-like TIM barrel domain-containing protein</fullName>
    </recommendedName>
</protein>
<comment type="caution">
    <text evidence="2">The sequence shown here is derived from an EMBL/GenBank/DDBJ whole genome shotgun (WGS) entry which is preliminary data.</text>
</comment>